<proteinExistence type="inferred from homology"/>
<name>A0A6A6T8F6_9PLEO</name>
<organism evidence="4 5">
    <name type="scientific">Lophiostoma macrostomum CBS 122681</name>
    <dbReference type="NCBI Taxonomy" id="1314788"/>
    <lineage>
        <taxon>Eukaryota</taxon>
        <taxon>Fungi</taxon>
        <taxon>Dikarya</taxon>
        <taxon>Ascomycota</taxon>
        <taxon>Pezizomycotina</taxon>
        <taxon>Dothideomycetes</taxon>
        <taxon>Pleosporomycetidae</taxon>
        <taxon>Pleosporales</taxon>
        <taxon>Lophiostomataceae</taxon>
        <taxon>Lophiostoma</taxon>
    </lineage>
</organism>
<comment type="similarity">
    <text evidence="1">Belongs to the glycosyltransferase 25 family.</text>
</comment>
<dbReference type="PANTHER" id="PTHR10730">
    <property type="entry name" value="PROCOLLAGEN-LYSINE,2-OXOGLUTARATE 5-DIOXYGENASE/GLYCOSYLTRANSFERASE 25 FAMILY MEMBER"/>
    <property type="match status" value="1"/>
</dbReference>
<evidence type="ECO:0000256" key="2">
    <source>
        <dbReference type="ARBA" id="ARBA00022676"/>
    </source>
</evidence>
<evidence type="ECO:0000256" key="1">
    <source>
        <dbReference type="ARBA" id="ARBA00006721"/>
    </source>
</evidence>
<keyword evidence="2" id="KW-0328">Glycosyltransferase</keyword>
<protein>
    <submittedName>
        <fullName evidence="4">Glycosyltransferase family 25 protein</fullName>
    </submittedName>
</protein>
<evidence type="ECO:0000313" key="4">
    <source>
        <dbReference type="EMBL" id="KAF2656275.1"/>
    </source>
</evidence>
<dbReference type="AlphaFoldDB" id="A0A6A6T8F6"/>
<keyword evidence="3 4" id="KW-0808">Transferase</keyword>
<accession>A0A6A6T8F6</accession>
<evidence type="ECO:0000313" key="5">
    <source>
        <dbReference type="Proteomes" id="UP000799324"/>
    </source>
</evidence>
<dbReference type="InterPro" id="IPR050757">
    <property type="entry name" value="Collagen_mod_GT25"/>
</dbReference>
<dbReference type="Proteomes" id="UP000799324">
    <property type="component" value="Unassembled WGS sequence"/>
</dbReference>
<evidence type="ECO:0000256" key="3">
    <source>
        <dbReference type="ARBA" id="ARBA00022679"/>
    </source>
</evidence>
<dbReference type="GO" id="GO:0016740">
    <property type="term" value="F:transferase activity"/>
    <property type="evidence" value="ECO:0007669"/>
    <property type="project" value="UniProtKB-KW"/>
</dbReference>
<sequence length="317" mass="34867">MGIHEIYQPATTLSVAKVFQFEAILALSQGTKWRLDGLMAAASITGLKIQVPAQPGWSDQFTHAFQDFGPSSDLGAARAYMAHVDLLKLAVANRYSSTFIMEDDIDWDVRIRQQMRGVASGIQELSRKKWSLSVSSKKSESRSPYGDNWDVLWLGHCSDPPKAECELEIVSYADDTVVPWDKYRGIDPHMKEVLKEGTRSVHRTCSAICSFAYAVSAKGARKVLDIAMTGRDGAFDLMLHFACNDGRLDCISVNPELFDPYKPPGGQISEVAALDNEKENGKVESFGQGISNEMGSTDNILESARCKALWDTTCLGG</sequence>
<dbReference type="PANTHER" id="PTHR10730:SF53">
    <property type="entry name" value="GLYCOSYLTRANSFERASE 25 FAMILY MEMBER"/>
    <property type="match status" value="1"/>
</dbReference>
<keyword evidence="5" id="KW-1185">Reference proteome</keyword>
<reference evidence="4" key="1">
    <citation type="journal article" date="2020" name="Stud. Mycol.">
        <title>101 Dothideomycetes genomes: a test case for predicting lifestyles and emergence of pathogens.</title>
        <authorList>
            <person name="Haridas S."/>
            <person name="Albert R."/>
            <person name="Binder M."/>
            <person name="Bloem J."/>
            <person name="Labutti K."/>
            <person name="Salamov A."/>
            <person name="Andreopoulos B."/>
            <person name="Baker S."/>
            <person name="Barry K."/>
            <person name="Bills G."/>
            <person name="Bluhm B."/>
            <person name="Cannon C."/>
            <person name="Castanera R."/>
            <person name="Culley D."/>
            <person name="Daum C."/>
            <person name="Ezra D."/>
            <person name="Gonzalez J."/>
            <person name="Henrissat B."/>
            <person name="Kuo A."/>
            <person name="Liang C."/>
            <person name="Lipzen A."/>
            <person name="Lutzoni F."/>
            <person name="Magnuson J."/>
            <person name="Mondo S."/>
            <person name="Nolan M."/>
            <person name="Ohm R."/>
            <person name="Pangilinan J."/>
            <person name="Park H.-J."/>
            <person name="Ramirez L."/>
            <person name="Alfaro M."/>
            <person name="Sun H."/>
            <person name="Tritt A."/>
            <person name="Yoshinaga Y."/>
            <person name="Zwiers L.-H."/>
            <person name="Turgeon B."/>
            <person name="Goodwin S."/>
            <person name="Spatafora J."/>
            <person name="Crous P."/>
            <person name="Grigoriev I."/>
        </authorList>
    </citation>
    <scope>NUCLEOTIDE SEQUENCE</scope>
    <source>
        <strain evidence="4">CBS 122681</strain>
    </source>
</reference>
<gene>
    <name evidence="4" type="ORF">K491DRAFT_778094</name>
</gene>
<dbReference type="EMBL" id="MU004338">
    <property type="protein sequence ID" value="KAF2656275.1"/>
    <property type="molecule type" value="Genomic_DNA"/>
</dbReference>
<dbReference type="OrthoDB" id="47375at2759"/>